<dbReference type="Proteomes" id="UP000037749">
    <property type="component" value="Unassembled WGS sequence"/>
</dbReference>
<accession>A0A0M9DEC6</accession>
<dbReference type="PATRIC" id="fig|148814.9.peg.116"/>
<dbReference type="EMBL" id="JXCZ01000006">
    <property type="protein sequence ID" value="KOY79722.1"/>
    <property type="molecule type" value="Genomic_DNA"/>
</dbReference>
<gene>
    <name evidence="1" type="ORF">RZ72_06130</name>
</gene>
<comment type="caution">
    <text evidence="1">The sequence shown here is derived from an EMBL/GenBank/DDBJ whole genome shotgun (WGS) entry which is preliminary data.</text>
</comment>
<evidence type="ECO:0000313" key="1">
    <source>
        <dbReference type="EMBL" id="KOY79722.1"/>
    </source>
</evidence>
<sequence length="475" mass="55858">MKRNLIILGNGFDLSTDKKIDSTFKGFINSYYNDAYKICNRLIQLIESLTEDDIPKTREDLLSILKNGTVNKDSCNELIELIDKIYYENLNFNIWIIYCLLHNKYGCNWSDIEFQISQSMNYINKNDTLENGFNDKWISGIFTLLSENTNFPLEGDNQNKNDYKKNIYLLCFSFIFKRNFEAISCIYHNESSKITNRLSKFLIGELNNLEINFNFYLLEQLSKADSAKNKAHEYIKFMSNNINNLIINFNYTDLILNNEINNVFHIHGELISEEQIVKRFNDDITSICMTSSETIENITNSNNFIGDIYNNMSPLDKKKFSEDMDKLFRNHLIIGIKPNNPPIFYDDKDLTSTLNKLSKYTRTKEFNLYSEFKNILNKSDFNSISFFGHSLSEIDYDYFFEIFDSVGLDKSYNINMTFYYKLHSPSKSHQDVIDQFKNSIFKMLLKYTRGQEKFLNNIINNLISIGKISFKEIKQ</sequence>
<protein>
    <submittedName>
        <fullName evidence="1">Uncharacterized protein</fullName>
    </submittedName>
</protein>
<dbReference type="InterPro" id="IPR025935">
    <property type="entry name" value="AbiH"/>
</dbReference>
<organism evidence="1 2">
    <name type="scientific">Apilactobacillus kunkeei</name>
    <dbReference type="NCBI Taxonomy" id="148814"/>
    <lineage>
        <taxon>Bacteria</taxon>
        <taxon>Bacillati</taxon>
        <taxon>Bacillota</taxon>
        <taxon>Bacilli</taxon>
        <taxon>Lactobacillales</taxon>
        <taxon>Lactobacillaceae</taxon>
        <taxon>Apilactobacillus</taxon>
    </lineage>
</organism>
<proteinExistence type="predicted"/>
<name>A0A0M9DEC6_9LACO</name>
<evidence type="ECO:0000313" key="2">
    <source>
        <dbReference type="Proteomes" id="UP000037749"/>
    </source>
</evidence>
<reference evidence="1 2" key="1">
    <citation type="journal article" date="2015" name="Genome Biol. Evol.">
        <title>Functionally Structured Genomes in Lactobacillus kunkeei Colonizing the Honey Crop and Food Products of Honeybees and Stingless Bees.</title>
        <authorList>
            <person name="Tamarit D."/>
            <person name="Ellegaard K.M."/>
            <person name="Wikander J."/>
            <person name="Olofsson T."/>
            <person name="Vasquez A."/>
            <person name="Andersson S.G."/>
        </authorList>
    </citation>
    <scope>NUCLEOTIDE SEQUENCE [LARGE SCALE GENOMIC DNA]</scope>
    <source>
        <strain evidence="1 2">LAla</strain>
    </source>
</reference>
<dbReference type="AlphaFoldDB" id="A0A0M9DEC6"/>
<dbReference type="RefSeq" id="WP_053796135.1">
    <property type="nucleotide sequence ID" value="NZ_JXCZ01000006.1"/>
</dbReference>
<dbReference type="Pfam" id="PF14253">
    <property type="entry name" value="AbiH"/>
    <property type="match status" value="1"/>
</dbReference>